<gene>
    <name evidence="1" type="ORF">HPB50_027246</name>
</gene>
<reference evidence="1" key="1">
    <citation type="submission" date="2020-05" db="EMBL/GenBank/DDBJ databases">
        <title>Large-scale comparative analyses of tick genomes elucidate their genetic diversity and vector capacities.</title>
        <authorList>
            <person name="Jia N."/>
            <person name="Wang J."/>
            <person name="Shi W."/>
            <person name="Du L."/>
            <person name="Sun Y."/>
            <person name="Zhan W."/>
            <person name="Jiang J."/>
            <person name="Wang Q."/>
            <person name="Zhang B."/>
            <person name="Ji P."/>
            <person name="Sakyi L.B."/>
            <person name="Cui X."/>
            <person name="Yuan T."/>
            <person name="Jiang B."/>
            <person name="Yang W."/>
            <person name="Lam T.T.-Y."/>
            <person name="Chang Q."/>
            <person name="Ding S."/>
            <person name="Wang X."/>
            <person name="Zhu J."/>
            <person name="Ruan X."/>
            <person name="Zhao L."/>
            <person name="Wei J."/>
            <person name="Que T."/>
            <person name="Du C."/>
            <person name="Cheng J."/>
            <person name="Dai P."/>
            <person name="Han X."/>
            <person name="Huang E."/>
            <person name="Gao Y."/>
            <person name="Liu J."/>
            <person name="Shao H."/>
            <person name="Ye R."/>
            <person name="Li L."/>
            <person name="Wei W."/>
            <person name="Wang X."/>
            <person name="Wang C."/>
            <person name="Yang T."/>
            <person name="Huo Q."/>
            <person name="Li W."/>
            <person name="Guo W."/>
            <person name="Chen H."/>
            <person name="Zhou L."/>
            <person name="Ni X."/>
            <person name="Tian J."/>
            <person name="Zhou Y."/>
            <person name="Sheng Y."/>
            <person name="Liu T."/>
            <person name="Pan Y."/>
            <person name="Xia L."/>
            <person name="Li J."/>
            <person name="Zhao F."/>
            <person name="Cao W."/>
        </authorList>
    </citation>
    <scope>NUCLEOTIDE SEQUENCE</scope>
    <source>
        <strain evidence="1">Hyas-2018</strain>
    </source>
</reference>
<evidence type="ECO:0000313" key="2">
    <source>
        <dbReference type="Proteomes" id="UP000821845"/>
    </source>
</evidence>
<dbReference type="Proteomes" id="UP000821845">
    <property type="component" value="Chromosome 5"/>
</dbReference>
<dbReference type="EMBL" id="CM023485">
    <property type="protein sequence ID" value="KAH6931700.1"/>
    <property type="molecule type" value="Genomic_DNA"/>
</dbReference>
<proteinExistence type="predicted"/>
<name>A0ACB7SAW0_HYAAI</name>
<keyword evidence="2" id="KW-1185">Reference proteome</keyword>
<sequence length="254" mass="28191">MMMVPKAKEGPAASDQPFRAPGEIAGKKEHRAKKKQQPFCDDGWPDQIAFVITPAVSMRARAHRFFFSSIMRAKQRSTTHGEKEREVGTERVESRERERRYGPQSLRANEAAKEIKNTRNKGSTAGREEARQLGPHPAQHPTLPVFTRSDATAGGIARRDLPTACAAVGACHRRRRLKSSRSFGRPSSERSGVFARARAVCLDCHDDEAVADRQMTPEGQRCPDATSQGPEQSGYEPQRRPTARKNKVSEAAMS</sequence>
<protein>
    <submittedName>
        <fullName evidence="1">Uncharacterized protein</fullName>
    </submittedName>
</protein>
<organism evidence="1 2">
    <name type="scientific">Hyalomma asiaticum</name>
    <name type="common">Tick</name>
    <dbReference type="NCBI Taxonomy" id="266040"/>
    <lineage>
        <taxon>Eukaryota</taxon>
        <taxon>Metazoa</taxon>
        <taxon>Ecdysozoa</taxon>
        <taxon>Arthropoda</taxon>
        <taxon>Chelicerata</taxon>
        <taxon>Arachnida</taxon>
        <taxon>Acari</taxon>
        <taxon>Parasitiformes</taxon>
        <taxon>Ixodida</taxon>
        <taxon>Ixodoidea</taxon>
        <taxon>Ixodidae</taxon>
        <taxon>Hyalomminae</taxon>
        <taxon>Hyalomma</taxon>
    </lineage>
</organism>
<accession>A0ACB7SAW0</accession>
<comment type="caution">
    <text evidence="1">The sequence shown here is derived from an EMBL/GenBank/DDBJ whole genome shotgun (WGS) entry which is preliminary data.</text>
</comment>
<evidence type="ECO:0000313" key="1">
    <source>
        <dbReference type="EMBL" id="KAH6931700.1"/>
    </source>
</evidence>